<comment type="subcellular location">
    <subcellularLocation>
        <location evidence="1">Cell membrane</location>
        <topology evidence="1">Multi-pass membrane protein</topology>
    </subcellularLocation>
</comment>
<dbReference type="PANTHER" id="PTHR30250:SF26">
    <property type="entry name" value="PSMA PROTEIN"/>
    <property type="match status" value="1"/>
</dbReference>
<keyword evidence="8" id="KW-1185">Reference proteome</keyword>
<evidence type="ECO:0000256" key="2">
    <source>
        <dbReference type="ARBA" id="ARBA00022475"/>
    </source>
</evidence>
<sequence length="504" mass="55896">MIRTLLVNTGSNVLVMFVKLVITFIMTPVFVHNLGKYDYGLWEMIGAVIGYMGILDLGLRPAISRYAARHLAEKDETALQSVYMSALAFMALVGVLLFVFFFSWGYWFGGSLAPEGEAHQKYTLFLIIIGAYLLISFPGYVAESYLEGFQKYYLKNNITIVNSVVGSVLLYSLITPENGLVLLAGINAIGLTVKYLLFMWILSRPAYGAIRAQLGMFSWVRLRELIVFGFKSFVQGIATRVENATDVLVIGLILGPAMVPFYSIPANLTQHIRGLGWTLTHAFMPLFSGLSAKAEDAMIRRVFLVSSRYVVSILMAMGTGALLLGVPFINVWLGPEFGEKAKYLIVFLVIFTILPFINPFASRYLTAINKHGIFARLTPIAAIMNIGLSLVLVHPFGLEGVAFASVVPGLIFVPLYLRYTCKHLELPVWEYLRVSVLPAFVPAGIMALILLGVGEYLIYDSYADIVAGALLSSLAWLVAFWLLVLNREERTYLGVRIARMAGRK</sequence>
<gene>
    <name evidence="7" type="ORF">J122_648</name>
</gene>
<dbReference type="AlphaFoldDB" id="A0A137SH81"/>
<feature type="transmembrane region" description="Helical" evidence="6">
    <location>
        <begin position="180"/>
        <end position="202"/>
    </location>
</feature>
<comment type="caution">
    <text evidence="7">The sequence shown here is derived from an EMBL/GenBank/DDBJ whole genome shotgun (WGS) entry which is preliminary data.</text>
</comment>
<feature type="transmembrane region" description="Helical" evidence="6">
    <location>
        <begin position="400"/>
        <end position="419"/>
    </location>
</feature>
<dbReference type="Pfam" id="PF01943">
    <property type="entry name" value="Polysacc_synt"/>
    <property type="match status" value="1"/>
</dbReference>
<feature type="transmembrane region" description="Helical" evidence="6">
    <location>
        <begin position="247"/>
        <end position="264"/>
    </location>
</feature>
<evidence type="ECO:0000313" key="8">
    <source>
        <dbReference type="Proteomes" id="UP000070282"/>
    </source>
</evidence>
<dbReference type="InterPro" id="IPR050833">
    <property type="entry name" value="Poly_Biosynth_Transport"/>
</dbReference>
<feature type="transmembrane region" description="Helical" evidence="6">
    <location>
        <begin position="373"/>
        <end position="394"/>
    </location>
</feature>
<feature type="transmembrane region" description="Helical" evidence="6">
    <location>
        <begin position="431"/>
        <end position="453"/>
    </location>
</feature>
<evidence type="ECO:0000256" key="6">
    <source>
        <dbReference type="SAM" id="Phobius"/>
    </source>
</evidence>
<keyword evidence="2" id="KW-1003">Cell membrane</keyword>
<feature type="transmembrane region" description="Helical" evidence="6">
    <location>
        <begin position="39"/>
        <end position="59"/>
    </location>
</feature>
<feature type="transmembrane region" description="Helical" evidence="6">
    <location>
        <begin position="341"/>
        <end position="361"/>
    </location>
</feature>
<feature type="transmembrane region" description="Helical" evidence="6">
    <location>
        <begin position="465"/>
        <end position="485"/>
    </location>
</feature>
<evidence type="ECO:0000256" key="1">
    <source>
        <dbReference type="ARBA" id="ARBA00004651"/>
    </source>
</evidence>
<evidence type="ECO:0000256" key="5">
    <source>
        <dbReference type="ARBA" id="ARBA00023136"/>
    </source>
</evidence>
<evidence type="ECO:0000256" key="4">
    <source>
        <dbReference type="ARBA" id="ARBA00022989"/>
    </source>
</evidence>
<accession>A0A137SH81</accession>
<keyword evidence="4 6" id="KW-1133">Transmembrane helix</keyword>
<feature type="transmembrane region" description="Helical" evidence="6">
    <location>
        <begin position="122"/>
        <end position="142"/>
    </location>
</feature>
<dbReference type="GO" id="GO:0005886">
    <property type="term" value="C:plasma membrane"/>
    <property type="evidence" value="ECO:0007669"/>
    <property type="project" value="UniProtKB-SubCell"/>
</dbReference>
<proteinExistence type="predicted"/>
<reference evidence="8" key="1">
    <citation type="submission" date="2015-12" db="EMBL/GenBank/DDBJ databases">
        <authorList>
            <person name="Lima A."/>
            <person name="Farahani Zayas N."/>
            <person name="Castro Da Silva M.A."/>
            <person name="Cabral A."/>
            <person name="Pessatti M.L."/>
        </authorList>
    </citation>
    <scope>NUCLEOTIDE SEQUENCE [LARGE SCALE GENOMIC DNA]</scope>
    <source>
        <strain evidence="8">LAMA 842</strain>
    </source>
</reference>
<feature type="transmembrane region" description="Helical" evidence="6">
    <location>
        <begin position="80"/>
        <end position="102"/>
    </location>
</feature>
<dbReference type="Proteomes" id="UP000070282">
    <property type="component" value="Unassembled WGS sequence"/>
</dbReference>
<name>A0A137SH81_9GAMM</name>
<feature type="transmembrane region" description="Helical" evidence="6">
    <location>
        <begin position="154"/>
        <end position="174"/>
    </location>
</feature>
<feature type="transmembrane region" description="Helical" evidence="6">
    <location>
        <begin position="12"/>
        <end position="33"/>
    </location>
</feature>
<dbReference type="InterPro" id="IPR002797">
    <property type="entry name" value="Polysacc_synth"/>
</dbReference>
<keyword evidence="3 6" id="KW-0812">Transmembrane</keyword>
<dbReference type="RefSeq" id="WP_061331077.1">
    <property type="nucleotide sequence ID" value="NZ_LOCO01000002.1"/>
</dbReference>
<evidence type="ECO:0000313" key="7">
    <source>
        <dbReference type="EMBL" id="KXO11773.1"/>
    </source>
</evidence>
<keyword evidence="5 6" id="KW-0472">Membrane</keyword>
<protein>
    <submittedName>
        <fullName evidence="7">Uncharacterized protein</fullName>
    </submittedName>
</protein>
<dbReference type="PATRIC" id="fig|1306954.6.peg.1599"/>
<dbReference type="PANTHER" id="PTHR30250">
    <property type="entry name" value="PST FAMILY PREDICTED COLANIC ACID TRANSPORTER"/>
    <property type="match status" value="1"/>
</dbReference>
<organism evidence="7 8">
    <name type="scientific">Marinobacter excellens LAMA 842</name>
    <dbReference type="NCBI Taxonomy" id="1306954"/>
    <lineage>
        <taxon>Bacteria</taxon>
        <taxon>Pseudomonadati</taxon>
        <taxon>Pseudomonadota</taxon>
        <taxon>Gammaproteobacteria</taxon>
        <taxon>Pseudomonadales</taxon>
        <taxon>Marinobacteraceae</taxon>
        <taxon>Marinobacter</taxon>
    </lineage>
</organism>
<evidence type="ECO:0000256" key="3">
    <source>
        <dbReference type="ARBA" id="ARBA00022692"/>
    </source>
</evidence>
<feature type="transmembrane region" description="Helical" evidence="6">
    <location>
        <begin position="309"/>
        <end position="329"/>
    </location>
</feature>
<dbReference type="EMBL" id="LOCO01000002">
    <property type="protein sequence ID" value="KXO11773.1"/>
    <property type="molecule type" value="Genomic_DNA"/>
</dbReference>